<dbReference type="PROSITE" id="PS51354">
    <property type="entry name" value="GLUTAREDOXIN_2"/>
    <property type="match status" value="1"/>
</dbReference>
<dbReference type="Gene3D" id="3.40.30.10">
    <property type="entry name" value="Glutaredoxin"/>
    <property type="match status" value="1"/>
</dbReference>
<proteinExistence type="inferred from homology"/>
<dbReference type="AlphaFoldDB" id="A0A0R1GFD4"/>
<dbReference type="SUPFAM" id="SSF52833">
    <property type="entry name" value="Thioredoxin-like"/>
    <property type="match status" value="1"/>
</dbReference>
<dbReference type="EMBL" id="AZDA01000137">
    <property type="protein sequence ID" value="KRK32747.1"/>
    <property type="molecule type" value="Genomic_DNA"/>
</dbReference>
<dbReference type="Pfam" id="PF03960">
    <property type="entry name" value="ArsC"/>
    <property type="match status" value="1"/>
</dbReference>
<accession>A0A0R1GFD4</accession>
<dbReference type="CDD" id="cd03032">
    <property type="entry name" value="ArsC_Spx"/>
    <property type="match status" value="1"/>
</dbReference>
<dbReference type="NCBIfam" id="TIGR01617">
    <property type="entry name" value="arsC_related"/>
    <property type="match status" value="1"/>
</dbReference>
<dbReference type="PANTHER" id="PTHR30041">
    <property type="entry name" value="ARSENATE REDUCTASE"/>
    <property type="match status" value="1"/>
</dbReference>
<dbReference type="InterPro" id="IPR006504">
    <property type="entry name" value="Tscrpt_reg_Spx/MgsR"/>
</dbReference>
<comment type="similarity">
    <text evidence="3">Belongs to the ArsC family.</text>
</comment>
<keyword evidence="1" id="KW-1015">Disulfide bond</keyword>
<dbReference type="PATRIC" id="fig|1423726.3.peg.1951"/>
<evidence type="ECO:0000313" key="4">
    <source>
        <dbReference type="EMBL" id="KRK32747.1"/>
    </source>
</evidence>
<protein>
    <submittedName>
        <fullName evidence="4">Arsenate reductase</fullName>
    </submittedName>
</protein>
<dbReference type="InterPro" id="IPR036249">
    <property type="entry name" value="Thioredoxin-like_sf"/>
</dbReference>
<dbReference type="RefSeq" id="WP_057905740.1">
    <property type="nucleotide sequence ID" value="NZ_AZDA01000137.1"/>
</dbReference>
<keyword evidence="2" id="KW-0676">Redox-active center</keyword>
<dbReference type="OrthoDB" id="9794155at2"/>
<name>A0A0R1GFD4_9LACO</name>
<reference evidence="4 5" key="1">
    <citation type="journal article" date="2015" name="Genome Announc.">
        <title>Expanding the biotechnology potential of lactobacilli through comparative genomics of 213 strains and associated genera.</title>
        <authorList>
            <person name="Sun Z."/>
            <person name="Harris H.M."/>
            <person name="McCann A."/>
            <person name="Guo C."/>
            <person name="Argimon S."/>
            <person name="Zhang W."/>
            <person name="Yang X."/>
            <person name="Jeffery I.B."/>
            <person name="Cooney J.C."/>
            <person name="Kagawa T.F."/>
            <person name="Liu W."/>
            <person name="Song Y."/>
            <person name="Salvetti E."/>
            <person name="Wrobel A."/>
            <person name="Rasinkangas P."/>
            <person name="Parkhill J."/>
            <person name="Rea M.C."/>
            <person name="O'Sullivan O."/>
            <person name="Ritari J."/>
            <person name="Douillard F.P."/>
            <person name="Paul Ross R."/>
            <person name="Yang R."/>
            <person name="Briner A.E."/>
            <person name="Felis G.E."/>
            <person name="de Vos W.M."/>
            <person name="Barrangou R."/>
            <person name="Klaenhammer T.R."/>
            <person name="Caufield P.W."/>
            <person name="Cui Y."/>
            <person name="Zhang H."/>
            <person name="O'Toole P.W."/>
        </authorList>
    </citation>
    <scope>NUCLEOTIDE SEQUENCE [LARGE SCALE GENOMIC DNA]</scope>
    <source>
        <strain evidence="4 5">DSM 20003</strain>
    </source>
</reference>
<evidence type="ECO:0000256" key="3">
    <source>
        <dbReference type="PROSITE-ProRule" id="PRU01282"/>
    </source>
</evidence>
<evidence type="ECO:0000256" key="1">
    <source>
        <dbReference type="ARBA" id="ARBA00023157"/>
    </source>
</evidence>
<dbReference type="PROSITE" id="PS51353">
    <property type="entry name" value="ARSC"/>
    <property type="match status" value="1"/>
</dbReference>
<evidence type="ECO:0000256" key="2">
    <source>
        <dbReference type="ARBA" id="ARBA00023284"/>
    </source>
</evidence>
<comment type="caution">
    <text evidence="4">The sequence shown here is derived from an EMBL/GenBank/DDBJ whole genome shotgun (WGS) entry which is preliminary data.</text>
</comment>
<dbReference type="Proteomes" id="UP000051461">
    <property type="component" value="Unassembled WGS sequence"/>
</dbReference>
<dbReference type="InterPro" id="IPR006660">
    <property type="entry name" value="Arsenate_reductase-like"/>
</dbReference>
<dbReference type="NCBIfam" id="NF002459">
    <property type="entry name" value="PRK01655.1"/>
    <property type="match status" value="1"/>
</dbReference>
<dbReference type="PANTHER" id="PTHR30041:SF7">
    <property type="entry name" value="GLOBAL TRANSCRIPTIONAL REGULATOR SPX"/>
    <property type="match status" value="1"/>
</dbReference>
<keyword evidence="5" id="KW-1185">Reference proteome</keyword>
<dbReference type="STRING" id="1423726.FC07_GL001881"/>
<gene>
    <name evidence="4" type="ORF">FC07_GL001881</name>
</gene>
<sequence length="133" mass="15985">MTLMLYTFPSCTSCRKARRWLAEYQIDYVERNILTQPLNAQEIKEILMMTENGTDDIISRRSQIYQELALDWNELTLEQLIKLIERYPSLLRRPILMDDKRLQIGFNEVEIRRFLPRHIRVLELQRATAATER</sequence>
<organism evidence="4 5">
    <name type="scientific">Loigolactobacillus bifermentans DSM 20003</name>
    <dbReference type="NCBI Taxonomy" id="1423726"/>
    <lineage>
        <taxon>Bacteria</taxon>
        <taxon>Bacillati</taxon>
        <taxon>Bacillota</taxon>
        <taxon>Bacilli</taxon>
        <taxon>Lactobacillales</taxon>
        <taxon>Lactobacillaceae</taxon>
        <taxon>Loigolactobacillus</taxon>
    </lineage>
</organism>
<evidence type="ECO:0000313" key="5">
    <source>
        <dbReference type="Proteomes" id="UP000051461"/>
    </source>
</evidence>